<dbReference type="REBASE" id="964044">
    <property type="entry name" value="S.Agr2ORF6200P"/>
</dbReference>
<proteinExistence type="inferred from homology"/>
<dbReference type="GO" id="GO:0003677">
    <property type="term" value="F:DNA binding"/>
    <property type="evidence" value="ECO:0007669"/>
    <property type="project" value="UniProtKB-KW"/>
</dbReference>
<dbReference type="GO" id="GO:0009307">
    <property type="term" value="P:DNA restriction-modification system"/>
    <property type="evidence" value="ECO:0007669"/>
    <property type="project" value="UniProtKB-KW"/>
</dbReference>
<keyword evidence="3" id="KW-0238">DNA-binding</keyword>
<dbReference type="CDD" id="cd17260">
    <property type="entry name" value="RMtype1_S_EcoEI-TRD1-CR1_like"/>
    <property type="match status" value="1"/>
</dbReference>
<evidence type="ECO:0000259" key="4">
    <source>
        <dbReference type="Pfam" id="PF01420"/>
    </source>
</evidence>
<sequence length="396" mass="43404">MISTFGEVFEVDPKIKIAKNSDVPFIEMADIEPWARTVGSKRTKKFAGGSKFLDGDVLVARITPSLENGKTSIYRASKSAKSAPAGGSTEFIVVRGIAGRSLSEFAYYLLRTADLRSHLIANMNGSSGRQRVQADALRNYVVDLPSIDEQRRIAGVLGALDDKIESNQAVITRAEQLIDEIAVQRATDLPMVALSEVCSLSKSTWKPETSPDQTVQLFSLPAFDEGATPEQAAVASIKSNKTLMDRPGILVSRLNPRISRMWWVETDAARVNVCSPEFAYLTAGDMHGLACTWLAVRSPEFRGEMVDRVTGTSGSHQRVRPADLMTIGVPDYRSLAEHIQATVLTLLHLVSDRRRQSVALAELRDVLLPELMSGRMRVDEAGCLVSEALDEEVRSV</sequence>
<dbReference type="EMBL" id="CP097095">
    <property type="protein sequence ID" value="UQF79190.1"/>
    <property type="molecule type" value="Genomic_DNA"/>
</dbReference>
<dbReference type="GO" id="GO:0016787">
    <property type="term" value="F:hydrolase activity"/>
    <property type="evidence" value="ECO:0007669"/>
    <property type="project" value="UniProtKB-KW"/>
</dbReference>
<evidence type="ECO:0000256" key="2">
    <source>
        <dbReference type="ARBA" id="ARBA00022747"/>
    </source>
</evidence>
<organism evidence="5 6">
    <name type="scientific">Actinomyces graevenitzii</name>
    <dbReference type="NCBI Taxonomy" id="55565"/>
    <lineage>
        <taxon>Bacteria</taxon>
        <taxon>Bacillati</taxon>
        <taxon>Actinomycetota</taxon>
        <taxon>Actinomycetes</taxon>
        <taxon>Actinomycetales</taxon>
        <taxon>Actinomycetaceae</taxon>
        <taxon>Actinomyces</taxon>
    </lineage>
</organism>
<dbReference type="AlphaFoldDB" id="A0A9E7AEJ3"/>
<keyword evidence="5" id="KW-0378">Hydrolase</keyword>
<reference evidence="5" key="1">
    <citation type="submission" date="2022-05" db="EMBL/GenBank/DDBJ databases">
        <title>Using nanopore sequencing to obtain complete genomes from saliva samples.</title>
        <authorList>
            <person name="Baker J.L."/>
        </authorList>
    </citation>
    <scope>NUCLEOTIDE SEQUENCE</scope>
    <source>
        <strain evidence="5">JCVI-JB-Ag32</strain>
    </source>
</reference>
<dbReference type="InterPro" id="IPR044946">
    <property type="entry name" value="Restrct_endonuc_typeI_TRD_sf"/>
</dbReference>
<dbReference type="Proteomes" id="UP000830236">
    <property type="component" value="Chromosome"/>
</dbReference>
<feature type="domain" description="Type I restriction modification DNA specificity" evidence="4">
    <location>
        <begin position="4"/>
        <end position="174"/>
    </location>
</feature>
<dbReference type="GO" id="GO:0004519">
    <property type="term" value="F:endonuclease activity"/>
    <property type="evidence" value="ECO:0007669"/>
    <property type="project" value="UniProtKB-KW"/>
</dbReference>
<evidence type="ECO:0000313" key="5">
    <source>
        <dbReference type="EMBL" id="UQF79190.1"/>
    </source>
</evidence>
<dbReference type="PANTHER" id="PTHR30408">
    <property type="entry name" value="TYPE-1 RESTRICTION ENZYME ECOKI SPECIFICITY PROTEIN"/>
    <property type="match status" value="1"/>
</dbReference>
<dbReference type="KEGG" id="agh:M3I41_06205"/>
<name>A0A9E7AEJ3_9ACTO</name>
<dbReference type="Pfam" id="PF01420">
    <property type="entry name" value="Methylase_S"/>
    <property type="match status" value="1"/>
</dbReference>
<dbReference type="SUPFAM" id="SSF116734">
    <property type="entry name" value="DNA methylase specificity domain"/>
    <property type="match status" value="2"/>
</dbReference>
<keyword evidence="5" id="KW-0540">Nuclease</keyword>
<protein>
    <submittedName>
        <fullName evidence="5">Restriction endonuclease subunit S</fullName>
        <ecNumber evidence="5">3.1.21.-</ecNumber>
    </submittedName>
</protein>
<dbReference type="InterPro" id="IPR052021">
    <property type="entry name" value="Type-I_RS_S_subunit"/>
</dbReference>
<keyword evidence="5" id="KW-0255">Endonuclease</keyword>
<dbReference type="EC" id="3.1.21.-" evidence="5"/>
<evidence type="ECO:0000313" key="6">
    <source>
        <dbReference type="Proteomes" id="UP000830236"/>
    </source>
</evidence>
<evidence type="ECO:0000256" key="3">
    <source>
        <dbReference type="ARBA" id="ARBA00023125"/>
    </source>
</evidence>
<accession>A0A9E7AEJ3</accession>
<evidence type="ECO:0000256" key="1">
    <source>
        <dbReference type="ARBA" id="ARBA00010923"/>
    </source>
</evidence>
<dbReference type="Gene3D" id="3.90.220.20">
    <property type="entry name" value="DNA methylase specificity domains"/>
    <property type="match status" value="2"/>
</dbReference>
<dbReference type="PANTHER" id="PTHR30408:SF13">
    <property type="entry name" value="TYPE I RESTRICTION ENZYME HINDI SPECIFICITY SUBUNIT"/>
    <property type="match status" value="1"/>
</dbReference>
<gene>
    <name evidence="5" type="ORF">M3I41_06205</name>
</gene>
<keyword evidence="2" id="KW-0680">Restriction system</keyword>
<comment type="similarity">
    <text evidence="1">Belongs to the type-I restriction system S methylase family.</text>
</comment>
<dbReference type="InterPro" id="IPR000055">
    <property type="entry name" value="Restrct_endonuc_typeI_TRD"/>
</dbReference>